<dbReference type="EMBL" id="LJDB01000089">
    <property type="protein sequence ID" value="ONI38343.1"/>
    <property type="molecule type" value="Genomic_DNA"/>
</dbReference>
<keyword evidence="2" id="KW-1185">Reference proteome</keyword>
<reference evidence="1" key="1">
    <citation type="submission" date="2016-08" db="EMBL/GenBank/DDBJ databases">
        <authorList>
            <person name="Ngugi D.K."/>
            <person name="Miyake S."/>
            <person name="Stingl U."/>
        </authorList>
    </citation>
    <scope>NUCLEOTIDE SEQUENCE</scope>
    <source>
        <strain evidence="1">SCG-B11WGA-EpuloA1</strain>
    </source>
</reference>
<proteinExistence type="predicted"/>
<sequence>MNVLMMTNNYKPIVGGVPISIERLSEGLKSNGHNVNIFAPTYNDQIEEEGITRYRSCKKTISNMTIPNIFDRNIEIKFKTLDIDVIHVHHPNFIGWTALYLGKKYNIPVVYTYHTRYEHYVHNLTFIKNSRLLDWTKTKAVPFAIKNFINMCDRVIAPTDLIKEVLEDMEIKIPIDVLPTGIPNEFFKVDPKEVIKIKNKYNVKHLFCTVSRLSKEKNIDFILRGISVLKQRIGDDFKLLIIGEGQEKEHLVNLAAKLNIIDQIEFVGNVANDVLKIYYNACDLFVFASKSETQGIVLIEAMAGKLPVVAVEASGVTDIVENGKNGYMTLEDENDWSNRIIDIISNSKLHKTLSCNAIDTANNYTADKIAIKAKNIYSKALENVNNVEFNPKILEA</sequence>
<organism evidence="1 2">
    <name type="scientific">Candidatus Epulonipiscium fishelsonii</name>
    <dbReference type="NCBI Taxonomy" id="77094"/>
    <lineage>
        <taxon>Bacteria</taxon>
        <taxon>Bacillati</taxon>
        <taxon>Bacillota</taxon>
        <taxon>Clostridia</taxon>
        <taxon>Lachnospirales</taxon>
        <taxon>Lachnospiraceae</taxon>
        <taxon>Candidatus Epulonipiscium</taxon>
    </lineage>
</organism>
<gene>
    <name evidence="1" type="ORF">AN396_10815</name>
</gene>
<comment type="caution">
    <text evidence="1">The sequence shown here is derived from an EMBL/GenBank/DDBJ whole genome shotgun (WGS) entry which is preliminary data.</text>
</comment>
<accession>A0ACC8X8C1</accession>
<dbReference type="Proteomes" id="UP000188605">
    <property type="component" value="Unassembled WGS sequence"/>
</dbReference>
<name>A0ACC8X8C1_9FIRM</name>
<protein>
    <submittedName>
        <fullName evidence="1">Uncharacterized protein</fullName>
    </submittedName>
</protein>
<evidence type="ECO:0000313" key="2">
    <source>
        <dbReference type="Proteomes" id="UP000188605"/>
    </source>
</evidence>
<evidence type="ECO:0000313" key="1">
    <source>
        <dbReference type="EMBL" id="ONI38343.1"/>
    </source>
</evidence>